<dbReference type="RefSeq" id="XP_064072741.1">
    <property type="nucleotide sequence ID" value="XM_064216671.1"/>
</dbReference>
<organism evidence="1 2">
    <name type="scientific">Vanessa tameamea</name>
    <name type="common">Kamehameha butterfly</name>
    <dbReference type="NCBI Taxonomy" id="334116"/>
    <lineage>
        <taxon>Eukaryota</taxon>
        <taxon>Metazoa</taxon>
        <taxon>Ecdysozoa</taxon>
        <taxon>Arthropoda</taxon>
        <taxon>Hexapoda</taxon>
        <taxon>Insecta</taxon>
        <taxon>Pterygota</taxon>
        <taxon>Neoptera</taxon>
        <taxon>Endopterygota</taxon>
        <taxon>Lepidoptera</taxon>
        <taxon>Glossata</taxon>
        <taxon>Ditrysia</taxon>
        <taxon>Papilionoidea</taxon>
        <taxon>Nymphalidae</taxon>
        <taxon>Nymphalinae</taxon>
        <taxon>Vanessa</taxon>
    </lineage>
</organism>
<dbReference type="Proteomes" id="UP001652626">
    <property type="component" value="Chromosome 13"/>
</dbReference>
<dbReference type="Gene3D" id="2.60.40.10">
    <property type="entry name" value="Immunoglobulins"/>
    <property type="match status" value="1"/>
</dbReference>
<dbReference type="GeneID" id="135193587"/>
<evidence type="ECO:0000313" key="2">
    <source>
        <dbReference type="RefSeq" id="XP_064072741.1"/>
    </source>
</evidence>
<proteinExistence type="predicted"/>
<accession>A0ABM4AN78</accession>
<protein>
    <submittedName>
        <fullName evidence="2">Uncharacterized protein LOC135193587</fullName>
    </submittedName>
</protein>
<dbReference type="InterPro" id="IPR013783">
    <property type="entry name" value="Ig-like_fold"/>
</dbReference>
<evidence type="ECO:0000313" key="1">
    <source>
        <dbReference type="Proteomes" id="UP001652626"/>
    </source>
</evidence>
<keyword evidence="1" id="KW-1185">Reference proteome</keyword>
<reference evidence="2" key="1">
    <citation type="submission" date="2025-08" db="UniProtKB">
        <authorList>
            <consortium name="RefSeq"/>
        </authorList>
    </citation>
    <scope>IDENTIFICATION</scope>
    <source>
        <tissue evidence="2">Whole body</tissue>
    </source>
</reference>
<name>A0ABM4AN78_VANTA</name>
<sequence>MGGRSHVLLAPKKYFLCLFCYCRNFWCRPAAPLQFVQLRQTLRTSCLQASVSELKVTLCALDLPYDDTVRIRKRFHLQNVGDGQVELYAETEPPWTVDVIRQICDAHCIKVRAELSNRLKLCLPPQSSTEVGVEVSLKTKEVWPTSNVKYLPKSVSTSVVCFFELKHVKLLSIPLLLEIEYPVVTTEPAVIDFGDVSDEGTRKTYVTVSHSSPLTTLDLIVSWTGDEQFRLWPTNLTLQPGTSERVYIEYTAIWLSGSNAGGTISVFACGPAGRWCVSTTRVTAHPQRCVSRSGQTHVDYTDDTHLIPRSVRDVLVQK</sequence>
<gene>
    <name evidence="2" type="primary">LOC135193587</name>
</gene>